<dbReference type="InterPro" id="IPR018122">
    <property type="entry name" value="TF_fork_head_CS_1"/>
</dbReference>
<keyword evidence="4 5" id="KW-0539">Nucleus</keyword>
<dbReference type="Pfam" id="PF00250">
    <property type="entry name" value="Forkhead"/>
    <property type="match status" value="1"/>
</dbReference>
<protein>
    <recommendedName>
        <fullName evidence="6">Fork-head domain-containing protein</fullName>
    </recommendedName>
</protein>
<dbReference type="Proteomes" id="UP000663860">
    <property type="component" value="Unassembled WGS sequence"/>
</dbReference>
<dbReference type="InterPro" id="IPR030456">
    <property type="entry name" value="TF_fork_head_CS_2"/>
</dbReference>
<dbReference type="GO" id="GO:0000978">
    <property type="term" value="F:RNA polymerase II cis-regulatory region sequence-specific DNA binding"/>
    <property type="evidence" value="ECO:0007669"/>
    <property type="project" value="TreeGrafter"/>
</dbReference>
<organism evidence="7 9">
    <name type="scientific">Adineta steineri</name>
    <dbReference type="NCBI Taxonomy" id="433720"/>
    <lineage>
        <taxon>Eukaryota</taxon>
        <taxon>Metazoa</taxon>
        <taxon>Spiralia</taxon>
        <taxon>Gnathifera</taxon>
        <taxon>Rotifera</taxon>
        <taxon>Eurotatoria</taxon>
        <taxon>Bdelloidea</taxon>
        <taxon>Adinetida</taxon>
        <taxon>Adinetidae</taxon>
        <taxon>Adineta</taxon>
    </lineage>
</organism>
<proteinExistence type="predicted"/>
<feature type="domain" description="Fork-head" evidence="6">
    <location>
        <begin position="92"/>
        <end position="186"/>
    </location>
</feature>
<reference evidence="7" key="1">
    <citation type="submission" date="2021-02" db="EMBL/GenBank/DDBJ databases">
        <authorList>
            <person name="Nowell W R."/>
        </authorList>
    </citation>
    <scope>NUCLEOTIDE SEQUENCE</scope>
</reference>
<accession>A0A814ZXZ4</accession>
<evidence type="ECO:0000259" key="6">
    <source>
        <dbReference type="PROSITE" id="PS50039"/>
    </source>
</evidence>
<dbReference type="PROSITE" id="PS50039">
    <property type="entry name" value="FORK_HEAD_3"/>
    <property type="match status" value="1"/>
</dbReference>
<sequence length="413" mass="46638">MFARKSHSRKKVTSKMAGEIPLDSSLTPMDWLPKIQIGENPVPSSSIIPSTQLLPDSSSSSSSLPISLLTTNIQHKIEAADIELPTSTVHTKPPYSYVTLIRQAILGASMQRMTLNEIYQWILDTYPYFRTASPKWKNSIRHNLSLNKCFKRLQRSSNDPGKGSYWAVDESNDDYYQSNSRRRKFNPMESALPILPSSPNHRNQQSTIFYSNNNPMFCGDVSSVGEQSSSADESDSTMSFGTNSTLIQWDDLNIVDLTASFHRFREQVLDAPPSAWMTPSDTQSTSSPITNSSNYNLFPHGETNSFFESMKLTSHNEINWNDVDVKPYCEFSNAFRTNSSFQQQDRDKLANLPTSLYDYTGITNFSQHKIANESIITNRLPITSNRAISNIIDHHTTLPIVLDGEDFDWDSIT</sequence>
<dbReference type="PANTHER" id="PTHR46078">
    <property type="entry name" value="FORKHEAD BOX PROTEIN J2 FAMILY MEMBER"/>
    <property type="match status" value="1"/>
</dbReference>
<dbReference type="SUPFAM" id="SSF46785">
    <property type="entry name" value="Winged helix' DNA-binding domain"/>
    <property type="match status" value="1"/>
</dbReference>
<keyword evidence="2 5" id="KW-0238">DNA-binding</keyword>
<dbReference type="PRINTS" id="PR00053">
    <property type="entry name" value="FORKHEAD"/>
</dbReference>
<dbReference type="CDD" id="cd00059">
    <property type="entry name" value="FH_FOX"/>
    <property type="match status" value="1"/>
</dbReference>
<evidence type="ECO:0000313" key="9">
    <source>
        <dbReference type="Proteomes" id="UP000663860"/>
    </source>
</evidence>
<dbReference type="PANTHER" id="PTHR46078:SF2">
    <property type="entry name" value="FORK-HEAD DOMAIN-CONTAINING PROTEIN"/>
    <property type="match status" value="1"/>
</dbReference>
<comment type="subcellular location">
    <subcellularLocation>
        <location evidence="5">Nucleus</location>
    </subcellularLocation>
</comment>
<comment type="caution">
    <text evidence="7">The sequence shown here is derived from an EMBL/GenBank/DDBJ whole genome shotgun (WGS) entry which is preliminary data.</text>
</comment>
<dbReference type="GO" id="GO:0005634">
    <property type="term" value="C:nucleus"/>
    <property type="evidence" value="ECO:0007669"/>
    <property type="project" value="UniProtKB-SubCell"/>
</dbReference>
<evidence type="ECO:0000256" key="3">
    <source>
        <dbReference type="ARBA" id="ARBA00023163"/>
    </source>
</evidence>
<evidence type="ECO:0000256" key="4">
    <source>
        <dbReference type="ARBA" id="ARBA00023242"/>
    </source>
</evidence>
<gene>
    <name evidence="7" type="ORF">IZO911_LOCUS31286</name>
    <name evidence="8" type="ORF">KXQ929_LOCUS10744</name>
</gene>
<dbReference type="InterPro" id="IPR045912">
    <property type="entry name" value="FOXJ2/3-like"/>
</dbReference>
<dbReference type="PROSITE" id="PS00657">
    <property type="entry name" value="FORK_HEAD_1"/>
    <property type="match status" value="1"/>
</dbReference>
<evidence type="ECO:0000256" key="2">
    <source>
        <dbReference type="ARBA" id="ARBA00023125"/>
    </source>
</evidence>
<evidence type="ECO:0000313" key="7">
    <source>
        <dbReference type="EMBL" id="CAF1249944.1"/>
    </source>
</evidence>
<dbReference type="InterPro" id="IPR036390">
    <property type="entry name" value="WH_DNA-bd_sf"/>
</dbReference>
<dbReference type="PROSITE" id="PS00658">
    <property type="entry name" value="FORK_HEAD_2"/>
    <property type="match status" value="1"/>
</dbReference>
<dbReference type="EMBL" id="CAJNOE010000509">
    <property type="protein sequence ID" value="CAF1249944.1"/>
    <property type="molecule type" value="Genomic_DNA"/>
</dbReference>
<dbReference type="Gene3D" id="1.10.10.10">
    <property type="entry name" value="Winged helix-like DNA-binding domain superfamily/Winged helix DNA-binding domain"/>
    <property type="match status" value="1"/>
</dbReference>
<evidence type="ECO:0000313" key="8">
    <source>
        <dbReference type="EMBL" id="CAF3696681.1"/>
    </source>
</evidence>
<dbReference type="Proteomes" id="UP000663868">
    <property type="component" value="Unassembled WGS sequence"/>
</dbReference>
<evidence type="ECO:0000256" key="5">
    <source>
        <dbReference type="PROSITE-ProRule" id="PRU00089"/>
    </source>
</evidence>
<dbReference type="EMBL" id="CAJOBB010000515">
    <property type="protein sequence ID" value="CAF3696681.1"/>
    <property type="molecule type" value="Genomic_DNA"/>
</dbReference>
<dbReference type="FunFam" id="1.10.10.10:FF:000135">
    <property type="entry name" value="forkhead box protein G1"/>
    <property type="match status" value="1"/>
</dbReference>
<keyword evidence="3" id="KW-0804">Transcription</keyword>
<dbReference type="SMART" id="SM00339">
    <property type="entry name" value="FH"/>
    <property type="match status" value="1"/>
</dbReference>
<dbReference type="GO" id="GO:0000981">
    <property type="term" value="F:DNA-binding transcription factor activity, RNA polymerase II-specific"/>
    <property type="evidence" value="ECO:0007669"/>
    <property type="project" value="TreeGrafter"/>
</dbReference>
<evidence type="ECO:0000256" key="1">
    <source>
        <dbReference type="ARBA" id="ARBA00023015"/>
    </source>
</evidence>
<dbReference type="InterPro" id="IPR036388">
    <property type="entry name" value="WH-like_DNA-bd_sf"/>
</dbReference>
<name>A0A814ZXZ4_9BILA</name>
<dbReference type="AlphaFoldDB" id="A0A814ZXZ4"/>
<keyword evidence="1" id="KW-0805">Transcription regulation</keyword>
<feature type="DNA-binding region" description="Fork-head" evidence="5">
    <location>
        <begin position="92"/>
        <end position="186"/>
    </location>
</feature>
<dbReference type="InterPro" id="IPR001766">
    <property type="entry name" value="Fork_head_dom"/>
</dbReference>